<feature type="region of interest" description="Disordered" evidence="9">
    <location>
        <begin position="425"/>
        <end position="574"/>
    </location>
</feature>
<dbReference type="Gene3D" id="1.20.120.770">
    <property type="entry name" value="Amyloid precursor protein, E2 domain"/>
    <property type="match status" value="1"/>
</dbReference>
<evidence type="ECO:0000256" key="9">
    <source>
        <dbReference type="SAM" id="MobiDB-lite"/>
    </source>
</evidence>
<feature type="compositionally biased region" description="Basic and acidic residues" evidence="9">
    <location>
        <begin position="433"/>
        <end position="451"/>
    </location>
</feature>
<dbReference type="GO" id="GO:0007409">
    <property type="term" value="P:axonogenesis"/>
    <property type="evidence" value="ECO:0007669"/>
    <property type="project" value="TreeGrafter"/>
</dbReference>
<dbReference type="OrthoDB" id="6147836at2759"/>
<evidence type="ECO:0000256" key="4">
    <source>
        <dbReference type="ARBA" id="ARBA00022989"/>
    </source>
</evidence>
<comment type="caution">
    <text evidence="8">Lacks conserved residue(s) required for the propagation of feature annotation.</text>
</comment>
<keyword evidence="2 10" id="KW-0812">Transmembrane</keyword>
<gene>
    <name evidence="14" type="ORF">DGYR_LOCUS9166</name>
</gene>
<keyword evidence="3 11" id="KW-0732">Signal</keyword>
<feature type="disulfide bond" evidence="8">
    <location>
        <begin position="125"/>
        <end position="179"/>
    </location>
</feature>
<dbReference type="PROSITE" id="PS51870">
    <property type="entry name" value="APP_E2"/>
    <property type="match status" value="1"/>
</dbReference>
<dbReference type="Gene3D" id="3.90.570.10">
    <property type="entry name" value="Amyloidogenic glycoprotein, heparin-binding domain"/>
    <property type="match status" value="1"/>
</dbReference>
<keyword evidence="6 8" id="KW-1015">Disulfide bond</keyword>
<feature type="compositionally biased region" description="Basic and acidic residues" evidence="9">
    <location>
        <begin position="520"/>
        <end position="536"/>
    </location>
</feature>
<evidence type="ECO:0000256" key="11">
    <source>
        <dbReference type="SAM" id="SignalP"/>
    </source>
</evidence>
<dbReference type="InterPro" id="IPR008155">
    <property type="entry name" value="Amyloid_glyco"/>
</dbReference>
<feature type="signal peptide" evidence="11">
    <location>
        <begin position="1"/>
        <end position="22"/>
    </location>
</feature>
<feature type="compositionally biased region" description="Acidic residues" evidence="9">
    <location>
        <begin position="496"/>
        <end position="519"/>
    </location>
</feature>
<evidence type="ECO:0000313" key="14">
    <source>
        <dbReference type="EMBL" id="CAD5121179.1"/>
    </source>
</evidence>
<dbReference type="SMART" id="SM00006">
    <property type="entry name" value="A4_EXTRA"/>
    <property type="match status" value="1"/>
</dbReference>
<comment type="caution">
    <text evidence="14">The sequence shown here is derived from an EMBL/GenBank/DDBJ whole genome shotgun (WGS) entry which is preliminary data.</text>
</comment>
<dbReference type="Proteomes" id="UP000549394">
    <property type="component" value="Unassembled WGS sequence"/>
</dbReference>
<dbReference type="PROSITE" id="PS51869">
    <property type="entry name" value="APP_E1"/>
    <property type="match status" value="1"/>
</dbReference>
<name>A0A7I8W336_9ANNE</name>
<dbReference type="PANTHER" id="PTHR23103">
    <property type="entry name" value="ALZHEIMER'S DISEASE BETA-AMYLOID RELATED"/>
    <property type="match status" value="1"/>
</dbReference>
<evidence type="ECO:0000256" key="1">
    <source>
        <dbReference type="ARBA" id="ARBA00004479"/>
    </source>
</evidence>
<dbReference type="Pfam" id="PF10515">
    <property type="entry name" value="APP_amyloid"/>
    <property type="match status" value="1"/>
</dbReference>
<sequence>MNAVKSCGIFFLYSILFLQVYSSENEPMVAFTCEAKRPAVYKLDNGWRKDRTVGCLKDAVEILRFCKKSFPNLAIFNVVEAKEEEKIDVWCKSGKKKCLAERVTRPFRCLVGPFQSDALLVPDKCAFDHEHNPHICANSTRWKKIAETRCHQREMMFHDHAILLPCGLDAFNGVEFVCCPKAAKTDLNTGEDKKVTDGEKKKDLYQVYLEDDSPSEFRNEHEYFMKAKHDLEKQQHKKIANMMRDWTNERQRVDSLKKTRGQAEIDKLTQEMTVKYQKIYTDLEKTYAEEKSTFLKKHEVRVERRLDEKKHEAMKAVLAVVDKKKVNYEEVRKSMAKFIRTEMKDQEHYINRWIHLQRTDKQAAEKVLKLYLDKIEMSNERIDQTRSFAIDHLNTDDAEELKLFCEEFIKEYADVAEGRQWMLAATPQPTTEKPVEKEIIENVPDTDKKDDEDLDNNDDDDEYDDEDDEDFDLDDEEDDDDDDDEDLDDDVKTNDDDFDGDDDDEFDYDDEDDDEDDEGDFKLVDGDADKKEDAPAERLNGLDDGDDDEDDNDIFEDTREKDDEFGRDDDNVRMNEEDIGDKYVDNKEIEMDRISSAHVAKLSAHHPDRVVLGRDVATTHNAWVICVVAFAGAAMLGIIVVAAVMKHKRQMKRQRIARVEAESCVMDVEKRHLTTMQCNGYENPTYKYLETGTQ</sequence>
<dbReference type="Gene3D" id="3.30.1490.140">
    <property type="entry name" value="Amyloidogenic glycoprotein, copper-binding domain"/>
    <property type="match status" value="1"/>
</dbReference>
<dbReference type="InterPro" id="IPR019543">
    <property type="entry name" value="APP_amyloid_C"/>
</dbReference>
<dbReference type="InterPro" id="IPR036176">
    <property type="entry name" value="E2_sf"/>
</dbReference>
<feature type="region of interest" description="CuBD subdomain" evidence="8">
    <location>
        <begin position="123"/>
        <end position="181"/>
    </location>
</feature>
<keyword evidence="5 10" id="KW-0472">Membrane</keyword>
<accession>A0A7I8W336</accession>
<dbReference type="InterPro" id="IPR019745">
    <property type="entry name" value="Amyloid_glyco_intracell_CS"/>
</dbReference>
<comment type="subcellular location">
    <subcellularLocation>
        <location evidence="1">Membrane</location>
        <topology evidence="1">Single-pass type I membrane protein</topology>
    </subcellularLocation>
</comment>
<comment type="similarity">
    <text evidence="8">Belongs to the APP family.</text>
</comment>
<dbReference type="PROSITE" id="PS00320">
    <property type="entry name" value="APP_INTRA"/>
    <property type="match status" value="1"/>
</dbReference>
<dbReference type="InterPro" id="IPR024329">
    <property type="entry name" value="Amyloid_glyco_E2_domain"/>
</dbReference>
<dbReference type="SUPFAM" id="SSF56491">
    <property type="entry name" value="A heparin-binding domain"/>
    <property type="match status" value="1"/>
</dbReference>
<dbReference type="GO" id="GO:0008201">
    <property type="term" value="F:heparin binding"/>
    <property type="evidence" value="ECO:0007669"/>
    <property type="project" value="UniProtKB-UniRule"/>
</dbReference>
<keyword evidence="7" id="KW-0325">Glycoprotein</keyword>
<feature type="disulfide bond" evidence="8">
    <location>
        <begin position="150"/>
        <end position="178"/>
    </location>
</feature>
<evidence type="ECO:0000256" key="5">
    <source>
        <dbReference type="ARBA" id="ARBA00023136"/>
    </source>
</evidence>
<feature type="domain" description="E2" evidence="13">
    <location>
        <begin position="204"/>
        <end position="406"/>
    </location>
</feature>
<dbReference type="GO" id="GO:0016020">
    <property type="term" value="C:membrane"/>
    <property type="evidence" value="ECO:0007669"/>
    <property type="project" value="UniProtKB-SubCell"/>
</dbReference>
<protein>
    <submittedName>
        <fullName evidence="14">DgyrCDS9714</fullName>
    </submittedName>
</protein>
<evidence type="ECO:0000256" key="2">
    <source>
        <dbReference type="ARBA" id="ARBA00022692"/>
    </source>
</evidence>
<feature type="region of interest" description="GFLD subdomain" evidence="8">
    <location>
        <begin position="23"/>
        <end position="115"/>
    </location>
</feature>
<feature type="disulfide bond" evidence="8">
    <location>
        <begin position="91"/>
        <end position="98"/>
    </location>
</feature>
<feature type="disulfide bond" evidence="8">
    <location>
        <begin position="136"/>
        <end position="166"/>
    </location>
</feature>
<evidence type="ECO:0000259" key="12">
    <source>
        <dbReference type="PROSITE" id="PS51869"/>
    </source>
</evidence>
<dbReference type="PANTHER" id="PTHR23103:SF15">
    <property type="entry name" value="AMYLOID-BETA-LIKE PROTEIN"/>
    <property type="match status" value="1"/>
</dbReference>
<feature type="transmembrane region" description="Helical" evidence="10">
    <location>
        <begin position="622"/>
        <end position="645"/>
    </location>
</feature>
<dbReference type="InterPro" id="IPR015849">
    <property type="entry name" value="Amyloid_glyco_heparin-bd"/>
</dbReference>
<dbReference type="InterPro" id="IPR036454">
    <property type="entry name" value="Amyloid_glyco_heparin-bd_sf"/>
</dbReference>
<dbReference type="GO" id="GO:0007417">
    <property type="term" value="P:central nervous system development"/>
    <property type="evidence" value="ECO:0007669"/>
    <property type="project" value="TreeGrafter"/>
</dbReference>
<evidence type="ECO:0000256" key="10">
    <source>
        <dbReference type="SAM" id="Phobius"/>
    </source>
</evidence>
<evidence type="ECO:0000313" key="15">
    <source>
        <dbReference type="Proteomes" id="UP000549394"/>
    </source>
</evidence>
<dbReference type="PROSITE" id="PS00319">
    <property type="entry name" value="APP_CUBD"/>
    <property type="match status" value="1"/>
</dbReference>
<evidence type="ECO:0000256" key="6">
    <source>
        <dbReference type="ARBA" id="ARBA00023157"/>
    </source>
</evidence>
<dbReference type="AlphaFoldDB" id="A0A7I8W336"/>
<dbReference type="PRINTS" id="PR00203">
    <property type="entry name" value="AMYLOIDA4"/>
</dbReference>
<feature type="compositionally biased region" description="Basic and acidic residues" evidence="9">
    <location>
        <begin position="556"/>
        <end position="574"/>
    </location>
</feature>
<proteinExistence type="inferred from homology"/>
<feature type="compositionally biased region" description="Acidic residues" evidence="9">
    <location>
        <begin position="543"/>
        <end position="555"/>
    </location>
</feature>
<dbReference type="EMBL" id="CAJFCJ010000014">
    <property type="protein sequence ID" value="CAD5121179.1"/>
    <property type="molecule type" value="Genomic_DNA"/>
</dbReference>
<dbReference type="SUPFAM" id="SSF89811">
    <property type="entry name" value="Amyloid beta a4 protein copper binding domain (domain 2)"/>
    <property type="match status" value="1"/>
</dbReference>
<feature type="chain" id="PRO_5029446681" evidence="11">
    <location>
        <begin position="23"/>
        <end position="694"/>
    </location>
</feature>
<dbReference type="InterPro" id="IPR019744">
    <property type="entry name" value="APP_CUBD_CS"/>
</dbReference>
<dbReference type="SUPFAM" id="SSF109843">
    <property type="entry name" value="CAPPD, an extracellular domain of amyloid beta A4 protein"/>
    <property type="match status" value="1"/>
</dbReference>
<evidence type="ECO:0000256" key="8">
    <source>
        <dbReference type="PROSITE-ProRule" id="PRU01217"/>
    </source>
</evidence>
<dbReference type="GO" id="GO:0046914">
    <property type="term" value="F:transition metal ion binding"/>
    <property type="evidence" value="ECO:0007669"/>
    <property type="project" value="InterPro"/>
</dbReference>
<reference evidence="14 15" key="1">
    <citation type="submission" date="2020-08" db="EMBL/GenBank/DDBJ databases">
        <authorList>
            <person name="Hejnol A."/>
        </authorList>
    </citation>
    <scope>NUCLEOTIDE SEQUENCE [LARGE SCALE GENOMIC DNA]</scope>
</reference>
<keyword evidence="4 10" id="KW-1133">Transmembrane helix</keyword>
<evidence type="ECO:0000259" key="13">
    <source>
        <dbReference type="PROSITE" id="PS51870"/>
    </source>
</evidence>
<keyword evidence="15" id="KW-1185">Reference proteome</keyword>
<dbReference type="InterPro" id="IPR008154">
    <property type="entry name" value="Amyloid_glyco_extra"/>
</dbReference>
<organism evidence="14 15">
    <name type="scientific">Dimorphilus gyrociliatus</name>
    <dbReference type="NCBI Taxonomy" id="2664684"/>
    <lineage>
        <taxon>Eukaryota</taxon>
        <taxon>Metazoa</taxon>
        <taxon>Spiralia</taxon>
        <taxon>Lophotrochozoa</taxon>
        <taxon>Annelida</taxon>
        <taxon>Polychaeta</taxon>
        <taxon>Polychaeta incertae sedis</taxon>
        <taxon>Dinophilidae</taxon>
        <taxon>Dimorphilus</taxon>
    </lineage>
</organism>
<dbReference type="Pfam" id="PF02177">
    <property type="entry name" value="APP_N"/>
    <property type="match status" value="1"/>
</dbReference>
<dbReference type="InterPro" id="IPR011178">
    <property type="entry name" value="Amyloid_glyco_Cu-bd"/>
</dbReference>
<dbReference type="Pfam" id="PF12925">
    <property type="entry name" value="APP_E2"/>
    <property type="match status" value="1"/>
</dbReference>
<feature type="domain" description="E1" evidence="12">
    <location>
        <begin position="23"/>
        <end position="181"/>
    </location>
</feature>
<dbReference type="InterPro" id="IPR036669">
    <property type="entry name" value="Amyloid_Cu-bd_sf"/>
</dbReference>
<dbReference type="Pfam" id="PF12924">
    <property type="entry name" value="APP_Cu_bd"/>
    <property type="match status" value="1"/>
</dbReference>
<evidence type="ECO:0000256" key="7">
    <source>
        <dbReference type="ARBA" id="ARBA00023180"/>
    </source>
</evidence>
<evidence type="ECO:0000256" key="3">
    <source>
        <dbReference type="ARBA" id="ARBA00022729"/>
    </source>
</evidence>
<feature type="compositionally biased region" description="Acidic residues" evidence="9">
    <location>
        <begin position="452"/>
        <end position="489"/>
    </location>
</feature>